<dbReference type="Proteomes" id="UP000295124">
    <property type="component" value="Unassembled WGS sequence"/>
</dbReference>
<keyword evidence="2" id="KW-1185">Reference proteome</keyword>
<evidence type="ECO:0000313" key="1">
    <source>
        <dbReference type="EMBL" id="TDD62658.1"/>
    </source>
</evidence>
<dbReference type="RefSeq" id="WP_132164983.1">
    <property type="nucleotide sequence ID" value="NZ_SMKX01000005.1"/>
</dbReference>
<dbReference type="EMBL" id="SMKX01000005">
    <property type="protein sequence ID" value="TDD62658.1"/>
    <property type="molecule type" value="Genomic_DNA"/>
</dbReference>
<name>A0A4R4ZU39_9ACTN</name>
<evidence type="ECO:0000313" key="2">
    <source>
        <dbReference type="Proteomes" id="UP000295124"/>
    </source>
</evidence>
<protein>
    <submittedName>
        <fullName evidence="1">Uncharacterized protein</fullName>
    </submittedName>
</protein>
<proteinExistence type="predicted"/>
<gene>
    <name evidence="1" type="ORF">E1263_02775</name>
</gene>
<dbReference type="AlphaFoldDB" id="A0A4R4ZU39"/>
<accession>A0A4R4ZU39</accession>
<sequence length="68" mass="7050">MSAGSELFGSDELYAGALASPVPQRKGLRIAALAGAYTQMLGRLRSEAGQTSVPCMATITHTPPVTIM</sequence>
<reference evidence="1 2" key="1">
    <citation type="submission" date="2019-03" db="EMBL/GenBank/DDBJ databases">
        <title>Draft genome sequences of novel Actinobacteria.</title>
        <authorList>
            <person name="Sahin N."/>
            <person name="Ay H."/>
            <person name="Saygin H."/>
        </authorList>
    </citation>
    <scope>NUCLEOTIDE SEQUENCE [LARGE SCALE GENOMIC DNA]</scope>
    <source>
        <strain evidence="1 2">JCM 13523</strain>
    </source>
</reference>
<organism evidence="1 2">
    <name type="scientific">Kribbella antibiotica</name>
    <dbReference type="NCBI Taxonomy" id="190195"/>
    <lineage>
        <taxon>Bacteria</taxon>
        <taxon>Bacillati</taxon>
        <taxon>Actinomycetota</taxon>
        <taxon>Actinomycetes</taxon>
        <taxon>Propionibacteriales</taxon>
        <taxon>Kribbellaceae</taxon>
        <taxon>Kribbella</taxon>
    </lineage>
</organism>
<comment type="caution">
    <text evidence="1">The sequence shown here is derived from an EMBL/GenBank/DDBJ whole genome shotgun (WGS) entry which is preliminary data.</text>
</comment>